<evidence type="ECO:0000313" key="1">
    <source>
        <dbReference type="EMBL" id="MEQ2578100.1"/>
    </source>
</evidence>
<dbReference type="RefSeq" id="WP_349143947.1">
    <property type="nucleotide sequence ID" value="NZ_JBBMFC010000006.1"/>
</dbReference>
<dbReference type="Proteomes" id="UP001470288">
    <property type="component" value="Unassembled WGS sequence"/>
</dbReference>
<organism evidence="1 2">
    <name type="scientific">Hominiventricola aquisgranensis</name>
    <dbReference type="NCBI Taxonomy" id="3133164"/>
    <lineage>
        <taxon>Bacteria</taxon>
        <taxon>Bacillati</taxon>
        <taxon>Bacillota</taxon>
        <taxon>Clostridia</taxon>
        <taxon>Lachnospirales</taxon>
        <taxon>Lachnospiraceae</taxon>
        <taxon>Hominiventricola</taxon>
    </lineage>
</organism>
<accession>A0ABV1HYU3</accession>
<sequence length="121" mass="13909">MEKNIFLKKHPEAQIIFDLADKLNAAEYSIYFSFDDYGDSGELNEEELEGCTEEQRRRIFWENCPLFIETQTGELIDGLEAPVAAYFNGDELTVALGGRGPREVKTAEEAFHIFKKFFESK</sequence>
<proteinExistence type="predicted"/>
<name>A0ABV1HYU3_9FIRM</name>
<reference evidence="1 2" key="1">
    <citation type="submission" date="2024-03" db="EMBL/GenBank/DDBJ databases">
        <title>Human intestinal bacterial collection.</title>
        <authorList>
            <person name="Pauvert C."/>
            <person name="Hitch T.C.A."/>
            <person name="Clavel T."/>
        </authorList>
    </citation>
    <scope>NUCLEOTIDE SEQUENCE [LARGE SCALE GENOMIC DNA]</scope>
    <source>
        <strain evidence="1 2">CLA-AA-H78B</strain>
    </source>
</reference>
<dbReference type="EMBL" id="JBBMFC010000006">
    <property type="protein sequence ID" value="MEQ2578100.1"/>
    <property type="molecule type" value="Genomic_DNA"/>
</dbReference>
<protein>
    <submittedName>
        <fullName evidence="1">Uncharacterized protein</fullName>
    </submittedName>
</protein>
<evidence type="ECO:0000313" key="2">
    <source>
        <dbReference type="Proteomes" id="UP001470288"/>
    </source>
</evidence>
<gene>
    <name evidence="1" type="ORF">WMO62_04475</name>
</gene>
<comment type="caution">
    <text evidence="1">The sequence shown here is derived from an EMBL/GenBank/DDBJ whole genome shotgun (WGS) entry which is preliminary data.</text>
</comment>
<keyword evidence="2" id="KW-1185">Reference proteome</keyword>